<dbReference type="Pfam" id="PF08671">
    <property type="entry name" value="SinI"/>
    <property type="match status" value="1"/>
</dbReference>
<dbReference type="AlphaFoldDB" id="A0A5B8ZES7"/>
<dbReference type="PROSITE" id="PS51500">
    <property type="entry name" value="SIN"/>
    <property type="match status" value="1"/>
</dbReference>
<dbReference type="SUPFAM" id="SSF47406">
    <property type="entry name" value="SinR repressor dimerisation domain-like"/>
    <property type="match status" value="1"/>
</dbReference>
<accession>A0A5B8ZES7</accession>
<dbReference type="Proteomes" id="UP000321555">
    <property type="component" value="Chromosome"/>
</dbReference>
<sequence>MEELDFEWMKLIVEAKNMGIEKEEIREFLLKNGAKELIIEGCQKIG</sequence>
<feature type="domain" description="Sin" evidence="1">
    <location>
        <begin position="1"/>
        <end position="33"/>
    </location>
</feature>
<reference evidence="3" key="1">
    <citation type="submission" date="2019-08" db="EMBL/GenBank/DDBJ databases">
        <authorList>
            <person name="Zheng X."/>
        </authorList>
    </citation>
    <scope>NUCLEOTIDE SEQUENCE [LARGE SCALE GENOMIC DNA]</scope>
    <source>
        <strain evidence="3">FJAT-25496</strain>
    </source>
</reference>
<dbReference type="KEGG" id="bda:FSZ17_05595"/>
<gene>
    <name evidence="2" type="primary">sinI</name>
    <name evidence="2" type="ORF">FSZ17_05595</name>
</gene>
<dbReference type="EMBL" id="CP042593">
    <property type="protein sequence ID" value="QED50016.1"/>
    <property type="molecule type" value="Genomic_DNA"/>
</dbReference>
<name>A0A5B8ZES7_CYTDA</name>
<keyword evidence="3" id="KW-1185">Reference proteome</keyword>
<proteinExistence type="predicted"/>
<dbReference type="GO" id="GO:0003677">
    <property type="term" value="F:DNA binding"/>
    <property type="evidence" value="ECO:0007669"/>
    <property type="project" value="UniProtKB-KW"/>
</dbReference>
<evidence type="ECO:0000313" key="2">
    <source>
        <dbReference type="EMBL" id="QED50016.1"/>
    </source>
</evidence>
<dbReference type="GO" id="GO:0046983">
    <property type="term" value="F:protein dimerization activity"/>
    <property type="evidence" value="ECO:0007669"/>
    <property type="project" value="InterPro"/>
</dbReference>
<dbReference type="InterPro" id="IPR010981">
    <property type="entry name" value="SinR/SinI_dimer_dom"/>
</dbReference>
<evidence type="ECO:0000259" key="1">
    <source>
        <dbReference type="PROSITE" id="PS51500"/>
    </source>
</evidence>
<protein>
    <submittedName>
        <fullName evidence="2">DNA-binding anti-repressor SinI</fullName>
    </submittedName>
</protein>
<organism evidence="2 3">
    <name type="scientific">Cytobacillus dafuensis</name>
    <name type="common">Bacillus dafuensis</name>
    <dbReference type="NCBI Taxonomy" id="1742359"/>
    <lineage>
        <taxon>Bacteria</taxon>
        <taxon>Bacillati</taxon>
        <taxon>Bacillota</taxon>
        <taxon>Bacilli</taxon>
        <taxon>Bacillales</taxon>
        <taxon>Bacillaceae</taxon>
        <taxon>Cytobacillus</taxon>
    </lineage>
</organism>
<evidence type="ECO:0000313" key="3">
    <source>
        <dbReference type="Proteomes" id="UP000321555"/>
    </source>
</evidence>
<keyword evidence="2" id="KW-0238">DNA-binding</keyword>
<dbReference type="GO" id="GO:0006355">
    <property type="term" value="P:regulation of DNA-templated transcription"/>
    <property type="evidence" value="ECO:0007669"/>
    <property type="project" value="InterPro"/>
</dbReference>
<dbReference type="RefSeq" id="WP_082625357.1">
    <property type="nucleotide sequence ID" value="NZ_CP042593.1"/>
</dbReference>
<dbReference type="OrthoDB" id="2721940at2"/>
<dbReference type="InterPro" id="IPR036281">
    <property type="entry name" value="SinR/SinI_dimer_dom_sf"/>
</dbReference>